<feature type="domain" description="Peptidase S8/S53" evidence="9">
    <location>
        <begin position="154"/>
        <end position="392"/>
    </location>
</feature>
<evidence type="ECO:0000256" key="2">
    <source>
        <dbReference type="ARBA" id="ARBA00022670"/>
    </source>
</evidence>
<evidence type="ECO:0000313" key="12">
    <source>
        <dbReference type="Proteomes" id="UP000020467"/>
    </source>
</evidence>
<dbReference type="PRINTS" id="PR00723">
    <property type="entry name" value="SUBTILISIN"/>
</dbReference>
<dbReference type="Gene3D" id="3.30.70.80">
    <property type="entry name" value="Peptidase S8 propeptide/proteinase inhibitor I9"/>
    <property type="match status" value="1"/>
</dbReference>
<proteinExistence type="inferred from homology"/>
<dbReference type="EMBL" id="JARH01000105">
    <property type="protein sequence ID" value="EXF85380.1"/>
    <property type="molecule type" value="Genomic_DNA"/>
</dbReference>
<dbReference type="InterPro" id="IPR015500">
    <property type="entry name" value="Peptidase_S8_subtilisin-rel"/>
</dbReference>
<dbReference type="PROSITE" id="PS51892">
    <property type="entry name" value="SUBTILASE"/>
    <property type="match status" value="1"/>
</dbReference>
<dbReference type="GO" id="GO:0004252">
    <property type="term" value="F:serine-type endopeptidase activity"/>
    <property type="evidence" value="ECO:0007669"/>
    <property type="project" value="UniProtKB-UniRule"/>
</dbReference>
<feature type="signal peptide" evidence="8">
    <location>
        <begin position="1"/>
        <end position="21"/>
    </location>
</feature>
<dbReference type="GO" id="GO:0006508">
    <property type="term" value="P:proteolysis"/>
    <property type="evidence" value="ECO:0007669"/>
    <property type="project" value="UniProtKB-KW"/>
</dbReference>
<dbReference type="eggNOG" id="KOG1153">
    <property type="taxonomic scope" value="Eukaryota"/>
</dbReference>
<dbReference type="PROSITE" id="PS00138">
    <property type="entry name" value="SUBTILASE_SER"/>
    <property type="match status" value="1"/>
</dbReference>
<keyword evidence="2 6" id="KW-0645">Protease</keyword>
<dbReference type="PROSITE" id="PS00136">
    <property type="entry name" value="SUBTILASE_ASP"/>
    <property type="match status" value="1"/>
</dbReference>
<evidence type="ECO:0000256" key="7">
    <source>
        <dbReference type="RuleBase" id="RU003355"/>
    </source>
</evidence>
<dbReference type="InterPro" id="IPR022398">
    <property type="entry name" value="Peptidase_S8_His-AS"/>
</dbReference>
<comment type="similarity">
    <text evidence="1 6 7">Belongs to the peptidase S8 family.</text>
</comment>
<evidence type="ECO:0000313" key="11">
    <source>
        <dbReference type="EMBL" id="EXF85380.1"/>
    </source>
</evidence>
<feature type="active site" description="Charge relay system" evidence="6">
    <location>
        <position position="195"/>
    </location>
</feature>
<feature type="active site" description="Charge relay system" evidence="6">
    <location>
        <position position="372"/>
    </location>
</feature>
<gene>
    <name evidence="11" type="ORF">CFIO01_12926</name>
</gene>
<protein>
    <submittedName>
        <fullName evidence="11">Alkaline proteinase</fullName>
    </submittedName>
</protein>
<dbReference type="AlphaFoldDB" id="A0A010R9L7"/>
<dbReference type="Proteomes" id="UP000020467">
    <property type="component" value="Unassembled WGS sequence"/>
</dbReference>
<dbReference type="GO" id="GO:0005576">
    <property type="term" value="C:extracellular region"/>
    <property type="evidence" value="ECO:0007669"/>
    <property type="project" value="UniProtKB-ARBA"/>
</dbReference>
<dbReference type="InterPro" id="IPR050131">
    <property type="entry name" value="Peptidase_S8_subtilisin-like"/>
</dbReference>
<dbReference type="OrthoDB" id="206201at2759"/>
<evidence type="ECO:0000256" key="1">
    <source>
        <dbReference type="ARBA" id="ARBA00011073"/>
    </source>
</evidence>
<keyword evidence="3 8" id="KW-0732">Signal</keyword>
<evidence type="ECO:0000256" key="8">
    <source>
        <dbReference type="SAM" id="SignalP"/>
    </source>
</evidence>
<dbReference type="KEGG" id="cfj:CFIO01_12926"/>
<dbReference type="PROSITE" id="PS00137">
    <property type="entry name" value="SUBTILASE_HIS"/>
    <property type="match status" value="1"/>
</dbReference>
<dbReference type="InterPro" id="IPR034193">
    <property type="entry name" value="PCSK9_ProteinaseK-like"/>
</dbReference>
<dbReference type="SUPFAM" id="SSF52743">
    <property type="entry name" value="Subtilisin-like"/>
    <property type="match status" value="1"/>
</dbReference>
<keyword evidence="12" id="KW-1185">Reference proteome</keyword>
<reference evidence="11 12" key="1">
    <citation type="submission" date="2014-02" db="EMBL/GenBank/DDBJ databases">
        <title>The genome sequence of Colletotrichum fioriniae PJ7.</title>
        <authorList>
            <person name="Baroncelli R."/>
            <person name="Thon M.R."/>
        </authorList>
    </citation>
    <scope>NUCLEOTIDE SEQUENCE [LARGE SCALE GENOMIC DNA]</scope>
    <source>
        <strain evidence="11 12">PJ7</strain>
    </source>
</reference>
<feature type="chain" id="PRO_5001456070" evidence="8">
    <location>
        <begin position="22"/>
        <end position="429"/>
    </location>
</feature>
<comment type="caution">
    <text evidence="11">The sequence shown here is derived from an EMBL/GenBank/DDBJ whole genome shotgun (WGS) entry which is preliminary data.</text>
</comment>
<dbReference type="InterPro" id="IPR023828">
    <property type="entry name" value="Peptidase_S8_Ser-AS"/>
</dbReference>
<dbReference type="PANTHER" id="PTHR43806:SF58">
    <property type="entry name" value="ALKALINE PROTEASE 1-RELATED"/>
    <property type="match status" value="1"/>
</dbReference>
<evidence type="ECO:0000256" key="5">
    <source>
        <dbReference type="ARBA" id="ARBA00022825"/>
    </source>
</evidence>
<sequence length="429" mass="45234">MKLPVNYSFALLWGGLSVVSTQPFDAEYNALKSRYIVSLKAGVGGDALHGHIQWVQDVHRKRGLLQDDISGVEKTFDVGTFHAYSGSFDEETLLEIRGSDIVELVEPDTPVYPFGIVTQNQATWGLGAISQAEPVSINASLRNGFEYTYDENGGKGTFAYVVDSGVWVDNPDFEGRAELGYTVYPEIPFEDSSGHGTHVAGTIASKTWGVAKKAQVIAVKVIAPNQGVMSDFMEGFSWSVKNITETPGRAAVSVINMSLGRSTLRKQPTLAISEANIGTKGGPTNYAFNSLVHAASEQGVLSVIAAGNAAVDVSRVSPAGTARAITVAASAVNNTAWNFSNFGSGVDLYAPGVDIYSLSLEAGKDVALSGTSMASPHVAGLALYLKSLETGLETVDAITARILELCKRGTVQGVPGSTPNFLAFNGVGV</sequence>
<evidence type="ECO:0000256" key="6">
    <source>
        <dbReference type="PROSITE-ProRule" id="PRU01240"/>
    </source>
</evidence>
<dbReference type="PANTHER" id="PTHR43806">
    <property type="entry name" value="PEPTIDASE S8"/>
    <property type="match status" value="1"/>
</dbReference>
<accession>A0A010R9L7</accession>
<keyword evidence="5 6" id="KW-0720">Serine protease</keyword>
<organism evidence="11 12">
    <name type="scientific">Colletotrichum fioriniae PJ7</name>
    <dbReference type="NCBI Taxonomy" id="1445577"/>
    <lineage>
        <taxon>Eukaryota</taxon>
        <taxon>Fungi</taxon>
        <taxon>Dikarya</taxon>
        <taxon>Ascomycota</taxon>
        <taxon>Pezizomycotina</taxon>
        <taxon>Sordariomycetes</taxon>
        <taxon>Hypocreomycetidae</taxon>
        <taxon>Glomerellales</taxon>
        <taxon>Glomerellaceae</taxon>
        <taxon>Colletotrichum</taxon>
        <taxon>Colletotrichum acutatum species complex</taxon>
    </lineage>
</organism>
<feature type="domain" description="Inhibitor I9" evidence="10">
    <location>
        <begin position="34"/>
        <end position="112"/>
    </location>
</feature>
<feature type="active site" description="Charge relay system" evidence="6">
    <location>
        <position position="163"/>
    </location>
</feature>
<dbReference type="SUPFAM" id="SSF54897">
    <property type="entry name" value="Protease propeptides/inhibitors"/>
    <property type="match status" value="1"/>
</dbReference>
<keyword evidence="4 6" id="KW-0378">Hydrolase</keyword>
<dbReference type="HOGENOM" id="CLU_011263_1_4_1"/>
<dbReference type="Pfam" id="PF00082">
    <property type="entry name" value="Peptidase_S8"/>
    <property type="match status" value="1"/>
</dbReference>
<dbReference type="InterPro" id="IPR023827">
    <property type="entry name" value="Peptidase_S8_Asp-AS"/>
</dbReference>
<evidence type="ECO:0000256" key="3">
    <source>
        <dbReference type="ARBA" id="ARBA00022729"/>
    </source>
</evidence>
<dbReference type="InterPro" id="IPR036852">
    <property type="entry name" value="Peptidase_S8/S53_dom_sf"/>
</dbReference>
<dbReference type="InterPro" id="IPR037045">
    <property type="entry name" value="S8pro/Inhibitor_I9_sf"/>
</dbReference>
<dbReference type="InterPro" id="IPR000209">
    <property type="entry name" value="Peptidase_S8/S53_dom"/>
</dbReference>
<dbReference type="Gene3D" id="3.40.50.200">
    <property type="entry name" value="Peptidase S8/S53 domain"/>
    <property type="match status" value="1"/>
</dbReference>
<evidence type="ECO:0000259" key="10">
    <source>
        <dbReference type="Pfam" id="PF05922"/>
    </source>
</evidence>
<name>A0A010R9L7_9PEZI</name>
<dbReference type="InterPro" id="IPR010259">
    <property type="entry name" value="S8pro/Inhibitor_I9"/>
</dbReference>
<dbReference type="CDD" id="cd04077">
    <property type="entry name" value="Peptidases_S8_PCSK9_ProteinaseK_like"/>
    <property type="match status" value="1"/>
</dbReference>
<evidence type="ECO:0000259" key="9">
    <source>
        <dbReference type="Pfam" id="PF00082"/>
    </source>
</evidence>
<dbReference type="Pfam" id="PF05922">
    <property type="entry name" value="Inhibitor_I9"/>
    <property type="match status" value="1"/>
</dbReference>
<evidence type="ECO:0000256" key="4">
    <source>
        <dbReference type="ARBA" id="ARBA00022801"/>
    </source>
</evidence>